<dbReference type="Pfam" id="PF02120">
    <property type="entry name" value="Flg_hook"/>
    <property type="match status" value="1"/>
</dbReference>
<accession>A0A0L6W5M4</accession>
<gene>
    <name evidence="3" type="ORF">Tfer_0562</name>
</gene>
<keyword evidence="3" id="KW-0282">Flagellum</keyword>
<sequence length="497" mass="54229">MQAVGTFMINPTDGAGCGIGSQLNKVRSNKGPGGFGMLLQNLLGQVEAGDITSVSADVPVNPETREIILTKDKLTDAIMELLKMLESAGIACAVSFDKVPNAAEFKQTLNELMDIIRDIAETLVFLFPSANQLNIADQAIDAYSRGADTGTNVGRLVVYLGWEITNLLRHIKTLNGELQAIVNRTGKNAVHSDGGMANILREFDGMFRENTAAIAKDLKQIGALLAGLHLKQQDPVEGIPAQKVNAEGMPPQEINKTGNLLRAEIKGLIANPGQGIAEDAGKPDNSVPQNPEIVLDNLRRSVGKITNIFDKLIKNIEANLAGGIQGETWVVQAAGNNFSMYAANPVFFNGQQDAVQVFHSLMNMIAEKAKLVQIPGHSEFTIQLKPETLGKLQMKITVENGLITAKFTADTQQVKELLESNLANLRQNLTDQGIKVDQLEVALNSEREYNLFERESQWKQKQGHRKFYVASVTDRPAGSILDNSYLMYDDNTIDYTV</sequence>
<keyword evidence="1" id="KW-0175">Coiled coil</keyword>
<dbReference type="Proteomes" id="UP000037175">
    <property type="component" value="Unassembled WGS sequence"/>
</dbReference>
<feature type="coiled-coil region" evidence="1">
    <location>
        <begin position="408"/>
        <end position="442"/>
    </location>
</feature>
<dbReference type="CDD" id="cd17470">
    <property type="entry name" value="T3SS_Flik_C"/>
    <property type="match status" value="1"/>
</dbReference>
<organism evidence="3 4">
    <name type="scientific">Thermincola ferriacetica</name>
    <dbReference type="NCBI Taxonomy" id="281456"/>
    <lineage>
        <taxon>Bacteria</taxon>
        <taxon>Bacillati</taxon>
        <taxon>Bacillota</taxon>
        <taxon>Clostridia</taxon>
        <taxon>Eubacteriales</taxon>
        <taxon>Thermincolaceae</taxon>
        <taxon>Thermincola</taxon>
    </lineage>
</organism>
<name>A0A0L6W5M4_9FIRM</name>
<evidence type="ECO:0000313" key="4">
    <source>
        <dbReference type="Proteomes" id="UP000037175"/>
    </source>
</evidence>
<dbReference type="EMBL" id="LGTE01000002">
    <property type="protein sequence ID" value="KNZ70882.1"/>
    <property type="molecule type" value="Genomic_DNA"/>
</dbReference>
<dbReference type="PANTHER" id="PTHR37533">
    <property type="entry name" value="FLAGELLAR HOOK-LENGTH CONTROL PROTEIN"/>
    <property type="match status" value="1"/>
</dbReference>
<evidence type="ECO:0000313" key="3">
    <source>
        <dbReference type="EMBL" id="KNZ70882.1"/>
    </source>
</evidence>
<dbReference type="InterPro" id="IPR021136">
    <property type="entry name" value="Flagellar_hook_control-like_C"/>
</dbReference>
<keyword evidence="3" id="KW-0969">Cilium</keyword>
<dbReference type="AlphaFoldDB" id="A0A0L6W5M4"/>
<keyword evidence="4" id="KW-1185">Reference proteome</keyword>
<proteinExistence type="predicted"/>
<comment type="caution">
    <text evidence="3">The sequence shown here is derived from an EMBL/GenBank/DDBJ whole genome shotgun (WGS) entry which is preliminary data.</text>
</comment>
<dbReference type="PANTHER" id="PTHR37533:SF2">
    <property type="entry name" value="FLAGELLAR HOOK-LENGTH CONTROL PROTEIN"/>
    <property type="match status" value="1"/>
</dbReference>
<dbReference type="InterPro" id="IPR052563">
    <property type="entry name" value="FliK"/>
</dbReference>
<dbReference type="Gene3D" id="3.30.750.140">
    <property type="match status" value="1"/>
</dbReference>
<feature type="domain" description="Flagellar hook-length control protein-like C-terminal" evidence="2">
    <location>
        <begin position="373"/>
        <end position="447"/>
    </location>
</feature>
<dbReference type="InterPro" id="IPR038610">
    <property type="entry name" value="FliK-like_C_sf"/>
</dbReference>
<evidence type="ECO:0000259" key="2">
    <source>
        <dbReference type="Pfam" id="PF02120"/>
    </source>
</evidence>
<keyword evidence="3" id="KW-0966">Cell projection</keyword>
<reference evidence="4" key="1">
    <citation type="submission" date="2015-07" db="EMBL/GenBank/DDBJ databases">
        <title>Complete Genome of Thermincola ferriacetica strain Z-0001T.</title>
        <authorList>
            <person name="Lusk B."/>
            <person name="Badalamenti J.P."/>
            <person name="Parameswaran P."/>
            <person name="Bond D.R."/>
            <person name="Torres C.I."/>
        </authorList>
    </citation>
    <scope>NUCLEOTIDE SEQUENCE [LARGE SCALE GENOMIC DNA]</scope>
    <source>
        <strain evidence="4">Z-0001</strain>
    </source>
</reference>
<protein>
    <submittedName>
        <fullName evidence="3">Flagellar hook-length control protein</fullName>
    </submittedName>
</protein>
<evidence type="ECO:0000256" key="1">
    <source>
        <dbReference type="SAM" id="Coils"/>
    </source>
</evidence>
<dbReference type="RefSeq" id="WP_052216775.1">
    <property type="nucleotide sequence ID" value="NZ_LGTE01000002.1"/>
</dbReference>